<sequence>MPWALANTLHNLTAWYALSLLPPSRPELEGEEDAEAIPPSAQYLASLIDDLVSQGIAEKRVVLGGFSQGYAMALFTNHGLDN</sequence>
<dbReference type="Proteomes" id="UP000756921">
    <property type="component" value="Unassembled WGS sequence"/>
</dbReference>
<dbReference type="OrthoDB" id="2418081at2759"/>
<dbReference type="SUPFAM" id="SSF53474">
    <property type="entry name" value="alpha/beta-Hydrolases"/>
    <property type="match status" value="1"/>
</dbReference>
<feature type="signal peptide" evidence="1">
    <location>
        <begin position="1"/>
        <end position="19"/>
    </location>
</feature>
<evidence type="ECO:0000259" key="2">
    <source>
        <dbReference type="Pfam" id="PF02230"/>
    </source>
</evidence>
<dbReference type="InterPro" id="IPR029058">
    <property type="entry name" value="AB_hydrolase_fold"/>
</dbReference>
<feature type="domain" description="Phospholipase/carboxylesterase/thioesterase" evidence="2">
    <location>
        <begin position="14"/>
        <end position="76"/>
    </location>
</feature>
<gene>
    <name evidence="3" type="ORF">PMIN01_10258</name>
</gene>
<dbReference type="Pfam" id="PF02230">
    <property type="entry name" value="Abhydrolase_2"/>
    <property type="match status" value="1"/>
</dbReference>
<evidence type="ECO:0000256" key="1">
    <source>
        <dbReference type="SAM" id="SignalP"/>
    </source>
</evidence>
<comment type="caution">
    <text evidence="3">The sequence shown here is derived from an EMBL/GenBank/DDBJ whole genome shotgun (WGS) entry which is preliminary data.</text>
</comment>
<keyword evidence="4" id="KW-1185">Reference proteome</keyword>
<accession>A0A9P6G8S8</accession>
<feature type="chain" id="PRO_5040228366" evidence="1">
    <location>
        <begin position="20"/>
        <end position="82"/>
    </location>
</feature>
<dbReference type="GO" id="GO:0016787">
    <property type="term" value="F:hydrolase activity"/>
    <property type="evidence" value="ECO:0007669"/>
    <property type="project" value="InterPro"/>
</dbReference>
<reference evidence="3" key="1">
    <citation type="journal article" date="2020" name="Mol. Plant Microbe Interact.">
        <title>Genome Sequence of the Biocontrol Agent Coniothyrium minitans strain Conio (IMI 134523).</title>
        <authorList>
            <person name="Patel D."/>
            <person name="Shittu T.A."/>
            <person name="Baroncelli R."/>
            <person name="Muthumeenakshi S."/>
            <person name="Osborne T.H."/>
            <person name="Janganan T.K."/>
            <person name="Sreenivasaprasad S."/>
        </authorList>
    </citation>
    <scope>NUCLEOTIDE SEQUENCE</scope>
    <source>
        <strain evidence="3">Conio</strain>
    </source>
</reference>
<name>A0A9P6G8S8_9PLEO</name>
<protein>
    <submittedName>
        <fullName evidence="3">Acyl-protein thioesterase 1</fullName>
    </submittedName>
</protein>
<dbReference type="InterPro" id="IPR003140">
    <property type="entry name" value="PLipase/COase/thioEstase"/>
</dbReference>
<dbReference type="EMBL" id="WJXW01000012">
    <property type="protein sequence ID" value="KAF9731241.1"/>
    <property type="molecule type" value="Genomic_DNA"/>
</dbReference>
<dbReference type="AlphaFoldDB" id="A0A9P6G8S8"/>
<organism evidence="3 4">
    <name type="scientific">Paraphaeosphaeria minitans</name>
    <dbReference type="NCBI Taxonomy" id="565426"/>
    <lineage>
        <taxon>Eukaryota</taxon>
        <taxon>Fungi</taxon>
        <taxon>Dikarya</taxon>
        <taxon>Ascomycota</taxon>
        <taxon>Pezizomycotina</taxon>
        <taxon>Dothideomycetes</taxon>
        <taxon>Pleosporomycetidae</taxon>
        <taxon>Pleosporales</taxon>
        <taxon>Massarineae</taxon>
        <taxon>Didymosphaeriaceae</taxon>
        <taxon>Paraphaeosphaeria</taxon>
    </lineage>
</organism>
<keyword evidence="1" id="KW-0732">Signal</keyword>
<evidence type="ECO:0000313" key="3">
    <source>
        <dbReference type="EMBL" id="KAF9731241.1"/>
    </source>
</evidence>
<dbReference type="Gene3D" id="3.40.50.1820">
    <property type="entry name" value="alpha/beta hydrolase"/>
    <property type="match status" value="1"/>
</dbReference>
<proteinExistence type="predicted"/>
<evidence type="ECO:0000313" key="4">
    <source>
        <dbReference type="Proteomes" id="UP000756921"/>
    </source>
</evidence>